<proteinExistence type="predicted"/>
<keyword evidence="3" id="KW-1185">Reference proteome</keyword>
<gene>
    <name evidence="2" type="ORF">AtDm6_2533</name>
</gene>
<feature type="region of interest" description="Disordered" evidence="1">
    <location>
        <begin position="1"/>
        <end position="45"/>
    </location>
</feature>
<dbReference type="EMBL" id="JOKM01000085">
    <property type="protein sequence ID" value="KGB22165.1"/>
    <property type="molecule type" value="Genomic_DNA"/>
</dbReference>
<dbReference type="AlphaFoldDB" id="A0A094YJE9"/>
<comment type="caution">
    <text evidence="2">The sequence shown here is derived from an EMBL/GenBank/DDBJ whole genome shotgun (WGS) entry which is preliminary data.</text>
</comment>
<evidence type="ECO:0000256" key="1">
    <source>
        <dbReference type="SAM" id="MobiDB-lite"/>
    </source>
</evidence>
<sequence length="45" mass="4846">MKQASDSSAGTESNTENVTVTGSRLLQNRLTNTMATMDLEGSKNR</sequence>
<evidence type="ECO:0000313" key="3">
    <source>
        <dbReference type="Proteomes" id="UP000029448"/>
    </source>
</evidence>
<organism evidence="2 3">
    <name type="scientific">Acetobacter tropicalis</name>
    <dbReference type="NCBI Taxonomy" id="104102"/>
    <lineage>
        <taxon>Bacteria</taxon>
        <taxon>Pseudomonadati</taxon>
        <taxon>Pseudomonadota</taxon>
        <taxon>Alphaproteobacteria</taxon>
        <taxon>Acetobacterales</taxon>
        <taxon>Acetobacteraceae</taxon>
        <taxon>Acetobacter</taxon>
    </lineage>
</organism>
<feature type="compositionally biased region" description="Polar residues" evidence="1">
    <location>
        <begin position="1"/>
        <end position="35"/>
    </location>
</feature>
<dbReference type="Proteomes" id="UP000029448">
    <property type="component" value="Unassembled WGS sequence"/>
</dbReference>
<dbReference type="PATRIC" id="fig|104102.7.peg.2504"/>
<reference evidence="2 3" key="1">
    <citation type="submission" date="2014-06" db="EMBL/GenBank/DDBJ databases">
        <title>Functional and comparative genomic analyses of the Drosophila gut microbiota identify candidate symbiosis factors.</title>
        <authorList>
            <person name="Newell P.D."/>
            <person name="Chaston J.M."/>
            <person name="Douglas A.E."/>
        </authorList>
    </citation>
    <scope>NUCLEOTIDE SEQUENCE [LARGE SCALE GENOMIC DNA]</scope>
    <source>
        <strain evidence="2 3">DmCS_006</strain>
    </source>
</reference>
<protein>
    <submittedName>
        <fullName evidence="2">Uncharacterized protein</fullName>
    </submittedName>
</protein>
<evidence type="ECO:0000313" key="2">
    <source>
        <dbReference type="EMBL" id="KGB22165.1"/>
    </source>
</evidence>
<name>A0A094YJE9_9PROT</name>
<accession>A0A094YJE9</accession>